<protein>
    <recommendedName>
        <fullName evidence="3">DUF4907 domain-containing protein</fullName>
    </recommendedName>
</protein>
<dbReference type="STRING" id="946677.SAMN05444484_106256"/>
<dbReference type="AlphaFoldDB" id="A0A1M7JBV3"/>
<evidence type="ECO:0008006" key="3">
    <source>
        <dbReference type="Google" id="ProtNLM"/>
    </source>
</evidence>
<dbReference type="Proteomes" id="UP000184028">
    <property type="component" value="Unassembled WGS sequence"/>
</dbReference>
<reference evidence="2" key="1">
    <citation type="submission" date="2016-11" db="EMBL/GenBank/DDBJ databases">
        <authorList>
            <person name="Varghese N."/>
            <person name="Submissions S."/>
        </authorList>
    </citation>
    <scope>NUCLEOTIDE SEQUENCE [LARGE SCALE GENOMIC DNA]</scope>
    <source>
        <strain evidence="2">DSM 24724</strain>
    </source>
</reference>
<dbReference type="OrthoDB" id="674043at2"/>
<organism evidence="1 2">
    <name type="scientific">Flavobacterium chilense</name>
    <dbReference type="NCBI Taxonomy" id="946677"/>
    <lineage>
        <taxon>Bacteria</taxon>
        <taxon>Pseudomonadati</taxon>
        <taxon>Bacteroidota</taxon>
        <taxon>Flavobacteriia</taxon>
        <taxon>Flavobacteriales</taxon>
        <taxon>Flavobacteriaceae</taxon>
        <taxon>Flavobacterium</taxon>
    </lineage>
</organism>
<name>A0A1M7JBV3_9FLAO</name>
<dbReference type="InterPro" id="IPR032593">
    <property type="entry name" value="DUF4907"/>
</dbReference>
<sequence>MTINIKRQFFWGKIQKSLLLALLVIQFIACAKSEPLKTESFKTAFGWGYTITYKNKIIIKQSIIPAISAAKSFSTEKDALKVGNLVVNKLNKNISPTVTKNDLILLKIKL</sequence>
<dbReference type="EMBL" id="FRBT01000006">
    <property type="protein sequence ID" value="SHM50398.1"/>
    <property type="molecule type" value="Genomic_DNA"/>
</dbReference>
<dbReference type="Pfam" id="PF16250">
    <property type="entry name" value="DUF4907"/>
    <property type="match status" value="1"/>
</dbReference>
<dbReference type="RefSeq" id="WP_068844118.1">
    <property type="nucleotide sequence ID" value="NZ_FRBT01000006.1"/>
</dbReference>
<accession>A0A1M7JBV3</accession>
<proteinExistence type="predicted"/>
<evidence type="ECO:0000313" key="1">
    <source>
        <dbReference type="EMBL" id="SHM50398.1"/>
    </source>
</evidence>
<gene>
    <name evidence="1" type="ORF">SAMN05444484_106256</name>
</gene>
<keyword evidence="2" id="KW-1185">Reference proteome</keyword>
<evidence type="ECO:0000313" key="2">
    <source>
        <dbReference type="Proteomes" id="UP000184028"/>
    </source>
</evidence>